<evidence type="ECO:0000256" key="10">
    <source>
        <dbReference type="ARBA" id="ARBA00023121"/>
    </source>
</evidence>
<evidence type="ECO:0000256" key="6">
    <source>
        <dbReference type="ARBA" id="ARBA00022692"/>
    </source>
</evidence>
<keyword evidence="7 13" id="KW-0375">Hydrogen ion transport</keyword>
<dbReference type="AlphaFoldDB" id="A0A4P6JXA5"/>
<dbReference type="PROSITE" id="PS00605">
    <property type="entry name" value="ATPASE_C"/>
    <property type="match status" value="1"/>
</dbReference>
<feature type="domain" description="V-ATPase proteolipid subunit C-like" evidence="14">
    <location>
        <begin position="4"/>
        <end position="67"/>
    </location>
</feature>
<dbReference type="KEGG" id="kbs:EPA93_32165"/>
<keyword evidence="9 13" id="KW-0406">Ion transport</keyword>
<gene>
    <name evidence="13" type="primary">atpE</name>
    <name evidence="15" type="ORF">EPA93_32165</name>
</gene>
<evidence type="ECO:0000256" key="4">
    <source>
        <dbReference type="ARBA" id="ARBA00022475"/>
    </source>
</evidence>
<comment type="function">
    <text evidence="13">F(1)F(0) ATP synthase produces ATP from ADP in the presence of a proton or sodium gradient. F-type ATPases consist of two structural domains, F(1) containing the extramembraneous catalytic core and F(0) containing the membrane proton channel, linked together by a central stalk and a peripheral stalk. During catalysis, ATP synthesis in the catalytic domain of F(1) is coupled via a rotary mechanism of the central stalk subunits to proton translocation.</text>
</comment>
<keyword evidence="12 13" id="KW-0066">ATP synthesis</keyword>
<reference evidence="15 16" key="1">
    <citation type="submission" date="2019-01" db="EMBL/GenBank/DDBJ databases">
        <title>Ktedonosporobacter rubrisoli SCAWS-G2.</title>
        <authorList>
            <person name="Huang Y."/>
            <person name="Yan B."/>
        </authorList>
    </citation>
    <scope>NUCLEOTIDE SEQUENCE [LARGE SCALE GENOMIC DNA]</scope>
    <source>
        <strain evidence="15 16">SCAWS-G2</strain>
    </source>
</reference>
<dbReference type="Gene3D" id="1.20.20.10">
    <property type="entry name" value="F1F0 ATP synthase subunit C"/>
    <property type="match status" value="1"/>
</dbReference>
<organism evidence="15 16">
    <name type="scientific">Ktedonosporobacter rubrisoli</name>
    <dbReference type="NCBI Taxonomy" id="2509675"/>
    <lineage>
        <taxon>Bacteria</taxon>
        <taxon>Bacillati</taxon>
        <taxon>Chloroflexota</taxon>
        <taxon>Ktedonobacteria</taxon>
        <taxon>Ktedonobacterales</taxon>
        <taxon>Ktedonosporobacteraceae</taxon>
        <taxon>Ktedonosporobacter</taxon>
    </lineage>
</organism>
<dbReference type="GO" id="GO:0045259">
    <property type="term" value="C:proton-transporting ATP synthase complex"/>
    <property type="evidence" value="ECO:0007669"/>
    <property type="project" value="UniProtKB-KW"/>
</dbReference>
<dbReference type="EMBL" id="CP035758">
    <property type="protein sequence ID" value="QBD80378.1"/>
    <property type="molecule type" value="Genomic_DNA"/>
</dbReference>
<accession>A0A4P6JXA5</accession>
<dbReference type="GO" id="GO:0005886">
    <property type="term" value="C:plasma membrane"/>
    <property type="evidence" value="ECO:0007669"/>
    <property type="project" value="UniProtKB-SubCell"/>
</dbReference>
<dbReference type="InterPro" id="IPR000454">
    <property type="entry name" value="ATP_synth_F0_csu"/>
</dbReference>
<feature type="transmembrane region" description="Helical" evidence="13">
    <location>
        <begin position="46"/>
        <end position="70"/>
    </location>
</feature>
<dbReference type="GO" id="GO:0033177">
    <property type="term" value="C:proton-transporting two-sector ATPase complex, proton-transporting domain"/>
    <property type="evidence" value="ECO:0007669"/>
    <property type="project" value="InterPro"/>
</dbReference>
<dbReference type="OrthoDB" id="166993at2"/>
<evidence type="ECO:0000256" key="3">
    <source>
        <dbReference type="ARBA" id="ARBA00022448"/>
    </source>
</evidence>
<evidence type="ECO:0000256" key="11">
    <source>
        <dbReference type="ARBA" id="ARBA00023136"/>
    </source>
</evidence>
<dbReference type="Pfam" id="PF00137">
    <property type="entry name" value="ATP-synt_C"/>
    <property type="match status" value="1"/>
</dbReference>
<dbReference type="InterPro" id="IPR035921">
    <property type="entry name" value="F/V-ATP_Csub_sf"/>
</dbReference>
<name>A0A4P6JXA5_KTERU</name>
<keyword evidence="11 13" id="KW-0472">Membrane</keyword>
<keyword evidence="3 13" id="KW-0813">Transport</keyword>
<dbReference type="InterPro" id="IPR038662">
    <property type="entry name" value="ATP_synth_F0_csu_sf"/>
</dbReference>
<evidence type="ECO:0000256" key="12">
    <source>
        <dbReference type="ARBA" id="ARBA00023310"/>
    </source>
</evidence>
<evidence type="ECO:0000256" key="13">
    <source>
        <dbReference type="HAMAP-Rule" id="MF_01396"/>
    </source>
</evidence>
<dbReference type="InterPro" id="IPR020537">
    <property type="entry name" value="ATP_synth_F0_csu_DDCD_BS"/>
</dbReference>
<keyword evidence="8 13" id="KW-1133">Transmembrane helix</keyword>
<comment type="subcellular location">
    <subcellularLocation>
        <location evidence="1 13">Cell membrane</location>
        <topology evidence="1 13">Multi-pass membrane protein</topology>
    </subcellularLocation>
</comment>
<dbReference type="HAMAP" id="MF_01396">
    <property type="entry name" value="ATP_synth_c_bact"/>
    <property type="match status" value="1"/>
</dbReference>
<keyword evidence="10 13" id="KW-0446">Lipid-binding</keyword>
<comment type="function">
    <text evidence="13">Key component of the F(0) channel; it plays a direct role in translocation across the membrane. A homomeric c-ring of between 10-14 subunits forms the central stalk rotor element with the F(1) delta and epsilon subunits.</text>
</comment>
<evidence type="ECO:0000256" key="1">
    <source>
        <dbReference type="ARBA" id="ARBA00004651"/>
    </source>
</evidence>
<dbReference type="GO" id="GO:0008289">
    <property type="term" value="F:lipid binding"/>
    <property type="evidence" value="ECO:0007669"/>
    <property type="project" value="UniProtKB-KW"/>
</dbReference>
<dbReference type="RefSeq" id="WP_129891442.1">
    <property type="nucleotide sequence ID" value="NZ_CP035758.1"/>
</dbReference>
<keyword evidence="5 13" id="KW-0138">CF(0)</keyword>
<evidence type="ECO:0000259" key="14">
    <source>
        <dbReference type="Pfam" id="PF00137"/>
    </source>
</evidence>
<dbReference type="GO" id="GO:0046933">
    <property type="term" value="F:proton-transporting ATP synthase activity, rotational mechanism"/>
    <property type="evidence" value="ECO:0007669"/>
    <property type="project" value="UniProtKB-UniRule"/>
</dbReference>
<evidence type="ECO:0000256" key="9">
    <source>
        <dbReference type="ARBA" id="ARBA00023065"/>
    </source>
</evidence>
<dbReference type="CDD" id="cd18121">
    <property type="entry name" value="ATP-synt_Fo_c"/>
    <property type="match status" value="1"/>
</dbReference>
<evidence type="ECO:0000256" key="7">
    <source>
        <dbReference type="ARBA" id="ARBA00022781"/>
    </source>
</evidence>
<dbReference type="PRINTS" id="PR00124">
    <property type="entry name" value="ATPASEC"/>
</dbReference>
<dbReference type="SUPFAM" id="SSF81333">
    <property type="entry name" value="F1F0 ATP synthase subunit C"/>
    <property type="match status" value="1"/>
</dbReference>
<evidence type="ECO:0000256" key="2">
    <source>
        <dbReference type="ARBA" id="ARBA00006704"/>
    </source>
</evidence>
<keyword evidence="16" id="KW-1185">Reference proteome</keyword>
<protein>
    <recommendedName>
        <fullName evidence="13">ATP synthase subunit c</fullName>
    </recommendedName>
    <alternativeName>
        <fullName evidence="13">ATP synthase F(0) sector subunit c</fullName>
    </alternativeName>
    <alternativeName>
        <fullName evidence="13">F-type ATPase subunit c</fullName>
        <shortName evidence="13">F-ATPase subunit c</shortName>
    </alternativeName>
    <alternativeName>
        <fullName evidence="13">Lipid-binding protein</fullName>
    </alternativeName>
</protein>
<evidence type="ECO:0000313" key="15">
    <source>
        <dbReference type="EMBL" id="QBD80378.1"/>
    </source>
</evidence>
<evidence type="ECO:0000256" key="8">
    <source>
        <dbReference type="ARBA" id="ARBA00022989"/>
    </source>
</evidence>
<keyword evidence="4 13" id="KW-1003">Cell membrane</keyword>
<proteinExistence type="inferred from homology"/>
<evidence type="ECO:0000256" key="5">
    <source>
        <dbReference type="ARBA" id="ARBA00022547"/>
    </source>
</evidence>
<feature type="site" description="Reversibly protonated during proton transport" evidence="13">
    <location>
        <position position="54"/>
    </location>
</feature>
<dbReference type="Proteomes" id="UP000290365">
    <property type="component" value="Chromosome"/>
</dbReference>
<keyword evidence="6 13" id="KW-0812">Transmembrane</keyword>
<evidence type="ECO:0000313" key="16">
    <source>
        <dbReference type="Proteomes" id="UP000290365"/>
    </source>
</evidence>
<comment type="similarity">
    <text evidence="2 13">Belongs to the ATPase C chain family.</text>
</comment>
<sequence length="73" mass="7719">MQYIAIALAIGLATIGSGIAMGLGANQAYTAIGRNPEAERLIRTNFILGTIFAETLAIYGLVLAILLLLFHQS</sequence>
<dbReference type="InterPro" id="IPR002379">
    <property type="entry name" value="ATPase_proteolipid_c-like_dom"/>
</dbReference>
<dbReference type="FunFam" id="1.20.20.10:FF:000002">
    <property type="entry name" value="ATP synthase subunit c"/>
    <property type="match status" value="1"/>
</dbReference>
<comment type="caution">
    <text evidence="13">Lacks conserved residue(s) required for the propagation of feature annotation.</text>
</comment>